<keyword evidence="2" id="KW-0255">Endonuclease</keyword>
<name>A0A316VMY6_9BASI</name>
<dbReference type="InterPro" id="IPR000026">
    <property type="entry name" value="N1-like"/>
</dbReference>
<dbReference type="GO" id="GO:0003723">
    <property type="term" value="F:RNA binding"/>
    <property type="evidence" value="ECO:0007669"/>
    <property type="project" value="InterPro"/>
</dbReference>
<dbReference type="Proteomes" id="UP000245771">
    <property type="component" value="Unassembled WGS sequence"/>
</dbReference>
<keyword evidence="5" id="KW-0456">Lyase</keyword>
<gene>
    <name evidence="7" type="ORF">FA14DRAFT_18877</name>
</gene>
<dbReference type="AlphaFoldDB" id="A0A316VMY6"/>
<dbReference type="GO" id="GO:0016829">
    <property type="term" value="F:lyase activity"/>
    <property type="evidence" value="ECO:0007669"/>
    <property type="project" value="UniProtKB-KW"/>
</dbReference>
<organism evidence="7 8">
    <name type="scientific">Meira miltonrushii</name>
    <dbReference type="NCBI Taxonomy" id="1280837"/>
    <lineage>
        <taxon>Eukaryota</taxon>
        <taxon>Fungi</taxon>
        <taxon>Dikarya</taxon>
        <taxon>Basidiomycota</taxon>
        <taxon>Ustilaginomycotina</taxon>
        <taxon>Exobasidiomycetes</taxon>
        <taxon>Exobasidiales</taxon>
        <taxon>Brachybasidiaceae</taxon>
        <taxon>Meira</taxon>
    </lineage>
</organism>
<accession>A0A316VMY6</accession>
<evidence type="ECO:0000256" key="3">
    <source>
        <dbReference type="ARBA" id="ARBA00022801"/>
    </source>
</evidence>
<dbReference type="PANTHER" id="PTHR42104">
    <property type="entry name" value="EXTRACELLULAR GUANYL-SPECIFIC RIBONUCLEASE RNTA (AFU_ORTHOLOGUE AFUA_4G03230)"/>
    <property type="match status" value="1"/>
</dbReference>
<dbReference type="Gene3D" id="3.10.450.30">
    <property type="entry name" value="Microbial ribonucleases"/>
    <property type="match status" value="1"/>
</dbReference>
<evidence type="ECO:0000256" key="2">
    <source>
        <dbReference type="ARBA" id="ARBA00022759"/>
    </source>
</evidence>
<protein>
    <submittedName>
        <fullName evidence="7">Ustilago Sphaerogena ribonuclease U2 complexed with adenosine 2'-Monophosphate</fullName>
    </submittedName>
</protein>
<feature type="signal peptide" evidence="6">
    <location>
        <begin position="1"/>
        <end position="19"/>
    </location>
</feature>
<dbReference type="GO" id="GO:0004521">
    <property type="term" value="F:RNA endonuclease activity"/>
    <property type="evidence" value="ECO:0007669"/>
    <property type="project" value="InterPro"/>
</dbReference>
<keyword evidence="6" id="KW-0732">Signal</keyword>
<keyword evidence="4" id="KW-1015">Disulfide bond</keyword>
<keyword evidence="1" id="KW-0540">Nuclease</keyword>
<dbReference type="EMBL" id="KZ819602">
    <property type="protein sequence ID" value="PWN37763.1"/>
    <property type="molecule type" value="Genomic_DNA"/>
</dbReference>
<dbReference type="Pfam" id="PF00545">
    <property type="entry name" value="Ribonuclease"/>
    <property type="match status" value="1"/>
</dbReference>
<keyword evidence="3" id="KW-0378">Hydrolase</keyword>
<reference evidence="7 8" key="1">
    <citation type="journal article" date="2018" name="Mol. Biol. Evol.">
        <title>Broad Genomic Sampling Reveals a Smut Pathogenic Ancestry of the Fungal Clade Ustilaginomycotina.</title>
        <authorList>
            <person name="Kijpornyongpan T."/>
            <person name="Mondo S.J."/>
            <person name="Barry K."/>
            <person name="Sandor L."/>
            <person name="Lee J."/>
            <person name="Lipzen A."/>
            <person name="Pangilinan J."/>
            <person name="LaButti K."/>
            <person name="Hainaut M."/>
            <person name="Henrissat B."/>
            <person name="Grigoriev I.V."/>
            <person name="Spatafora J.W."/>
            <person name="Aime M.C."/>
        </authorList>
    </citation>
    <scope>NUCLEOTIDE SEQUENCE [LARGE SCALE GENOMIC DNA]</scope>
    <source>
        <strain evidence="7 8">MCA 3882</strain>
    </source>
</reference>
<dbReference type="InParanoid" id="A0A316VMY6"/>
<dbReference type="OrthoDB" id="5425539at2759"/>
<evidence type="ECO:0000313" key="7">
    <source>
        <dbReference type="EMBL" id="PWN37763.1"/>
    </source>
</evidence>
<evidence type="ECO:0000313" key="8">
    <source>
        <dbReference type="Proteomes" id="UP000245771"/>
    </source>
</evidence>
<evidence type="ECO:0000256" key="5">
    <source>
        <dbReference type="ARBA" id="ARBA00023239"/>
    </source>
</evidence>
<dbReference type="InterPro" id="IPR016191">
    <property type="entry name" value="Ribonuclease/ribotoxin"/>
</dbReference>
<dbReference type="SUPFAM" id="SSF53933">
    <property type="entry name" value="Microbial ribonucleases"/>
    <property type="match status" value="1"/>
</dbReference>
<dbReference type="RefSeq" id="XP_025358065.1">
    <property type="nucleotide sequence ID" value="XM_025501676.1"/>
</dbReference>
<evidence type="ECO:0000256" key="6">
    <source>
        <dbReference type="SAM" id="SignalP"/>
    </source>
</evidence>
<evidence type="ECO:0000256" key="4">
    <source>
        <dbReference type="ARBA" id="ARBA00023157"/>
    </source>
</evidence>
<feature type="chain" id="PRO_5016360213" evidence="6">
    <location>
        <begin position="20"/>
        <end position="142"/>
    </location>
</feature>
<proteinExistence type="predicted"/>
<sequence>MKSFTSVLLAIVAVAAVQAAPAEKRDNIPSGTNCGGTYYSSSDISTAINAAQNDVNSGNYPDNYPHEYYHYSDEDITLTCSGNGPWSEFPLEQGYAYTSSQDDYQSPGADRVIFDTNSYEYCASVTHTGAASRDGFVQCDDN</sequence>
<evidence type="ECO:0000256" key="1">
    <source>
        <dbReference type="ARBA" id="ARBA00022722"/>
    </source>
</evidence>
<dbReference type="GO" id="GO:0016787">
    <property type="term" value="F:hydrolase activity"/>
    <property type="evidence" value="ECO:0007669"/>
    <property type="project" value="UniProtKB-KW"/>
</dbReference>
<dbReference type="GeneID" id="37023457"/>
<keyword evidence="8" id="KW-1185">Reference proteome</keyword>
<dbReference type="PANTHER" id="PTHR42104:SF1">
    <property type="entry name" value="EXTRACELLULAR GUANYL-SPECIFIC RIBONUCLEASE RNTA (AFU_ORTHOLOGUE AFUA_4G03230)"/>
    <property type="match status" value="1"/>
</dbReference>